<comment type="similarity">
    <text evidence="5">Belongs to the DegT/DnrJ/EryC1 family. L-glutamine:2-deoxy-scyllo-inosose/scyllo-inosose aminotransferase subfamily.</text>
</comment>
<dbReference type="PANTHER" id="PTHR30244">
    <property type="entry name" value="TRANSAMINASE"/>
    <property type="match status" value="1"/>
</dbReference>
<evidence type="ECO:0008006" key="12">
    <source>
        <dbReference type="Google" id="ProtNLM"/>
    </source>
</evidence>
<reference evidence="9 10" key="1">
    <citation type="submission" date="2019-04" db="EMBL/GenBank/DDBJ databases">
        <title>Draft genome sequences of Streptomyces avermitilis ATCC 31267.</title>
        <authorList>
            <person name="Komaki H."/>
            <person name="Tamura T."/>
            <person name="Hosoyama A."/>
        </authorList>
    </citation>
    <scope>NUCLEOTIDE SEQUENCE [LARGE SCALE GENOMIC DNA]</scope>
    <source>
        <strain evidence="9 10">ATCC 31267</strain>
    </source>
</reference>
<dbReference type="GO" id="GO:0008483">
    <property type="term" value="F:transaminase activity"/>
    <property type="evidence" value="ECO:0007669"/>
    <property type="project" value="UniProtKB-KW"/>
</dbReference>
<dbReference type="InterPro" id="IPR000653">
    <property type="entry name" value="DegT/StrS_aminotransferase"/>
</dbReference>
<evidence type="ECO:0000256" key="3">
    <source>
        <dbReference type="ARBA" id="ARBA00022679"/>
    </source>
</evidence>
<dbReference type="InterPro" id="IPR015421">
    <property type="entry name" value="PyrdxlP-dep_Trfase_major"/>
</dbReference>
<dbReference type="RefSeq" id="WP_037648352.1">
    <property type="nucleotide sequence ID" value="NZ_BAABTN010000015.1"/>
</dbReference>
<evidence type="ECO:0000256" key="2">
    <source>
        <dbReference type="ARBA" id="ARBA00022576"/>
    </source>
</evidence>
<evidence type="ECO:0000256" key="6">
    <source>
        <dbReference type="PIRSR" id="PIRSR000390-1"/>
    </source>
</evidence>
<reference evidence="8 11" key="2">
    <citation type="submission" date="2019-04" db="EMBL/GenBank/DDBJ databases">
        <title>Draft genome sequences of Streptomyces avermitilis NBRC 14893.</title>
        <authorList>
            <person name="Komaki H."/>
            <person name="Tamura T."/>
            <person name="Hosoyama A."/>
        </authorList>
    </citation>
    <scope>NUCLEOTIDE SEQUENCE [LARGE SCALE GENOMIC DNA]</scope>
    <source>
        <strain evidence="8 11">NBRC 14893</strain>
    </source>
</reference>
<dbReference type="GO" id="GO:0000271">
    <property type="term" value="P:polysaccharide biosynthetic process"/>
    <property type="evidence" value="ECO:0007669"/>
    <property type="project" value="TreeGrafter"/>
</dbReference>
<protein>
    <recommendedName>
        <fullName evidence="12">Aminotransferase</fullName>
    </recommendedName>
</protein>
<keyword evidence="4 7" id="KW-0663">Pyridoxal phosphate</keyword>
<feature type="modified residue" description="N6-(pyridoxal phosphate)lysine" evidence="7">
    <location>
        <position position="199"/>
    </location>
</feature>
<accession>A0A4D4M8X6</accession>
<dbReference type="Proteomes" id="UP000302139">
    <property type="component" value="Unassembled WGS sequence"/>
</dbReference>
<evidence type="ECO:0000256" key="1">
    <source>
        <dbReference type="ARBA" id="ARBA00001933"/>
    </source>
</evidence>
<comment type="cofactor">
    <cofactor evidence="1">
        <name>pyridoxal 5'-phosphate</name>
        <dbReference type="ChEBI" id="CHEBI:597326"/>
    </cofactor>
</comment>
<gene>
    <name evidence="8" type="ORF">SAV14893_077730</name>
    <name evidence="9" type="ORF">SAV31267_007350</name>
</gene>
<dbReference type="InterPro" id="IPR015424">
    <property type="entry name" value="PyrdxlP-dep_Trfase"/>
</dbReference>
<dbReference type="PANTHER" id="PTHR30244:SF34">
    <property type="entry name" value="DTDP-4-AMINO-4,6-DIDEOXYGALACTOSE TRANSAMINASE"/>
    <property type="match status" value="1"/>
</dbReference>
<dbReference type="PIRSF" id="PIRSF000390">
    <property type="entry name" value="PLP_StrS"/>
    <property type="match status" value="1"/>
</dbReference>
<dbReference type="SUPFAM" id="SSF53383">
    <property type="entry name" value="PLP-dependent transferases"/>
    <property type="match status" value="1"/>
</dbReference>
<sequence>MGSLAISGGDPAVAVPYRTFAHPRIDDGDFRRLADPELRDQVVSFDGLGLVSRVEDTFRDVLGLGGYTMATNSGTSALYALYYAAGLGEGDEVLVPAYTFFATAMPLFRLGCRPVLVDSTDNGNIDPADIRRKITPATKAVVITHMWGVPCDMDEILAVAAEFGLPVLEDASHAHGATYRGTVTGAFGSGAAWSLGAKKIVTGGQGGILHSPDSEFLERAFLVSRANDKQHDRGITSAHLQPYAVTGSGLNLRIHPFSAFAVEGQLRSLPRQLSERRESAALLARELGRLPGLSVPRVPDGAEPAWYAFPLQYDPAALGGLPREDFVRAVVAEGAVEADIPGSTCPLTRFRAFTGEDGTYPGAPVSRITHDEADFPGAHRFHAGIVKLPVWYGEQRLEYARAYVDAITKVVENVKDLL</sequence>
<dbReference type="EMBL" id="BJHX01000001">
    <property type="protein sequence ID" value="GDY68380.1"/>
    <property type="molecule type" value="Genomic_DNA"/>
</dbReference>
<evidence type="ECO:0000313" key="8">
    <source>
        <dbReference type="EMBL" id="GDY68380.1"/>
    </source>
</evidence>
<dbReference type="Proteomes" id="UP000299211">
    <property type="component" value="Unassembled WGS sequence"/>
</dbReference>
<evidence type="ECO:0000313" key="9">
    <source>
        <dbReference type="EMBL" id="GDY71250.1"/>
    </source>
</evidence>
<dbReference type="InterPro" id="IPR015422">
    <property type="entry name" value="PyrdxlP-dep_Trfase_small"/>
</dbReference>
<proteinExistence type="inferred from homology"/>
<organism evidence="8 11">
    <name type="scientific">Streptomyces avermitilis</name>
    <dbReference type="NCBI Taxonomy" id="33903"/>
    <lineage>
        <taxon>Bacteria</taxon>
        <taxon>Bacillati</taxon>
        <taxon>Actinomycetota</taxon>
        <taxon>Actinomycetes</taxon>
        <taxon>Kitasatosporales</taxon>
        <taxon>Streptomycetaceae</taxon>
        <taxon>Streptomyces</taxon>
    </lineage>
</organism>
<dbReference type="Gene3D" id="3.40.640.10">
    <property type="entry name" value="Type I PLP-dependent aspartate aminotransferase-like (Major domain)"/>
    <property type="match status" value="1"/>
</dbReference>
<evidence type="ECO:0000313" key="10">
    <source>
        <dbReference type="Proteomes" id="UP000299211"/>
    </source>
</evidence>
<dbReference type="AlphaFoldDB" id="A0A4D4M8X6"/>
<comment type="caution">
    <text evidence="8">The sequence shown here is derived from an EMBL/GenBank/DDBJ whole genome shotgun (WGS) entry which is preliminary data.</text>
</comment>
<evidence type="ECO:0000256" key="4">
    <source>
        <dbReference type="ARBA" id="ARBA00022898"/>
    </source>
</evidence>
<evidence type="ECO:0000256" key="7">
    <source>
        <dbReference type="PIRSR" id="PIRSR000390-2"/>
    </source>
</evidence>
<dbReference type="EMBL" id="BJHY01000001">
    <property type="protein sequence ID" value="GDY71250.1"/>
    <property type="molecule type" value="Genomic_DNA"/>
</dbReference>
<feature type="active site" description="Proton acceptor" evidence="6">
    <location>
        <position position="199"/>
    </location>
</feature>
<keyword evidence="2" id="KW-0032">Aminotransferase</keyword>
<evidence type="ECO:0000313" key="11">
    <source>
        <dbReference type="Proteomes" id="UP000302139"/>
    </source>
</evidence>
<dbReference type="Gene3D" id="3.90.1150.10">
    <property type="entry name" value="Aspartate Aminotransferase, domain 1"/>
    <property type="match status" value="1"/>
</dbReference>
<dbReference type="GO" id="GO:0030170">
    <property type="term" value="F:pyridoxal phosphate binding"/>
    <property type="evidence" value="ECO:0007669"/>
    <property type="project" value="TreeGrafter"/>
</dbReference>
<name>A0A4D4M8X6_STRAX</name>
<keyword evidence="3" id="KW-0808">Transferase</keyword>
<dbReference type="Pfam" id="PF01041">
    <property type="entry name" value="DegT_DnrJ_EryC1"/>
    <property type="match status" value="1"/>
</dbReference>
<evidence type="ECO:0000256" key="5">
    <source>
        <dbReference type="ARBA" id="ARBA00038398"/>
    </source>
</evidence>